<feature type="signal peptide" evidence="2">
    <location>
        <begin position="1"/>
        <end position="21"/>
    </location>
</feature>
<gene>
    <name evidence="4" type="ORF">CANINC_002776</name>
</gene>
<evidence type="ECO:0000259" key="3">
    <source>
        <dbReference type="PROSITE" id="PS50213"/>
    </source>
</evidence>
<feature type="domain" description="FAS1" evidence="3">
    <location>
        <begin position="268"/>
        <end position="428"/>
    </location>
</feature>
<keyword evidence="5" id="KW-1185">Reference proteome</keyword>
<dbReference type="PANTHER" id="PTHR28156">
    <property type="entry name" value="FAS1 DOMAIN-CONTAINING PROTEIN YDR262W"/>
    <property type="match status" value="1"/>
</dbReference>
<keyword evidence="1 2" id="KW-0732">Signal</keyword>
<dbReference type="Proteomes" id="UP000307173">
    <property type="component" value="Unassembled WGS sequence"/>
</dbReference>
<dbReference type="InterPro" id="IPR036378">
    <property type="entry name" value="FAS1_dom_sf"/>
</dbReference>
<reference evidence="4 5" key="1">
    <citation type="journal article" date="2019" name="Front. Genet.">
        <title>Whole-Genome Sequencing of the Opportunistic Yeast Pathogen Candida inconspicua Uncovers Its Hybrid Origin.</title>
        <authorList>
            <person name="Mixao V."/>
            <person name="Hansen A.P."/>
            <person name="Saus E."/>
            <person name="Boekhout T."/>
            <person name="Lass-Florl C."/>
            <person name="Gabaldon T."/>
        </authorList>
    </citation>
    <scope>NUCLEOTIDE SEQUENCE [LARGE SCALE GENOMIC DNA]</scope>
    <source>
        <strain evidence="4 5">CBS 180</strain>
    </source>
</reference>
<accession>A0A4T0X096</accession>
<dbReference type="PANTHER" id="PTHR28156:SF1">
    <property type="entry name" value="FAS1 DOMAIN-CONTAINING PROTEIN YDR262W"/>
    <property type="match status" value="1"/>
</dbReference>
<evidence type="ECO:0000313" key="4">
    <source>
        <dbReference type="EMBL" id="TID26244.1"/>
    </source>
</evidence>
<dbReference type="Gene3D" id="2.30.180.10">
    <property type="entry name" value="FAS1 domain"/>
    <property type="match status" value="1"/>
</dbReference>
<comment type="caution">
    <text evidence="4">The sequence shown here is derived from an EMBL/GenBank/DDBJ whole genome shotgun (WGS) entry which is preliminary data.</text>
</comment>
<protein>
    <recommendedName>
        <fullName evidence="3">FAS1 domain-containing protein</fullName>
    </recommendedName>
</protein>
<evidence type="ECO:0000256" key="1">
    <source>
        <dbReference type="ARBA" id="ARBA00022729"/>
    </source>
</evidence>
<dbReference type="PROSITE" id="PS50213">
    <property type="entry name" value="FAS1"/>
    <property type="match status" value="1"/>
</dbReference>
<dbReference type="EMBL" id="SELW01000463">
    <property type="protein sequence ID" value="TID26244.1"/>
    <property type="molecule type" value="Genomic_DNA"/>
</dbReference>
<evidence type="ECO:0000256" key="2">
    <source>
        <dbReference type="SAM" id="SignalP"/>
    </source>
</evidence>
<feature type="chain" id="PRO_5020920567" description="FAS1 domain-containing protein" evidence="2">
    <location>
        <begin position="22"/>
        <end position="429"/>
    </location>
</feature>
<evidence type="ECO:0000313" key="5">
    <source>
        <dbReference type="Proteomes" id="UP000307173"/>
    </source>
</evidence>
<dbReference type="InterPro" id="IPR000782">
    <property type="entry name" value="FAS1_domain"/>
</dbReference>
<sequence>MKLSNTIITAIFTLLTGTAVAKNVFNPRFTDNDIKNAALELEQQEFMIGKREAKNTVDLNLKISEDDWDIQKRESKNTFDAKLIVDESGIFKRDGKNTFDVKLTIDDAFLEKRDGKNVFGINFVVPDDLEKREASPKNVVDVHLIIDDNINDNQLVKRTNDNVIDIGIRTDNHEFVNKLQNPMSLGFLVGAHEFTAEKVVKDGEKVNVHLRKDSKGCHGKKNKLDLKSLTEVLETFETKMADPTIDSKDNVPIVNSEAINNAIMVPAEGDIATAFAQREDLGLFFRYLRESPELFKKCETGSNVASSSENKKQVLIFAPTNDALINLNKKPWQFPKDINSAKTENEKDLIIQRNILNFVESHFVETEHFNTASISNGVEFTSMNGRKIILENSGSNFKLKQVTSDEWIVVSDIEVFSNGAILTINKALV</sequence>
<dbReference type="Pfam" id="PF02469">
    <property type="entry name" value="Fasciclin"/>
    <property type="match status" value="1"/>
</dbReference>
<dbReference type="SUPFAM" id="SSF82153">
    <property type="entry name" value="FAS1 domain"/>
    <property type="match status" value="1"/>
</dbReference>
<dbReference type="STRING" id="52247.A0A4T0X096"/>
<dbReference type="InterPro" id="IPR040200">
    <property type="entry name" value="Mug57-like"/>
</dbReference>
<name>A0A4T0X096_9ASCO</name>
<dbReference type="OrthoDB" id="5551751at2759"/>
<proteinExistence type="predicted"/>
<organism evidence="4 5">
    <name type="scientific">Pichia inconspicua</name>
    <dbReference type="NCBI Taxonomy" id="52247"/>
    <lineage>
        <taxon>Eukaryota</taxon>
        <taxon>Fungi</taxon>
        <taxon>Dikarya</taxon>
        <taxon>Ascomycota</taxon>
        <taxon>Saccharomycotina</taxon>
        <taxon>Pichiomycetes</taxon>
        <taxon>Pichiales</taxon>
        <taxon>Pichiaceae</taxon>
        <taxon>Pichia</taxon>
    </lineage>
</organism>
<dbReference type="AlphaFoldDB" id="A0A4T0X096"/>